<keyword evidence="6" id="KW-0289">Folate biosynthesis</keyword>
<feature type="domain" description="Glutamine amidotransferase" evidence="11">
    <location>
        <begin position="14"/>
        <end position="206"/>
    </location>
</feature>
<evidence type="ECO:0000313" key="14">
    <source>
        <dbReference type="EMBL" id="ELR22073.1"/>
    </source>
</evidence>
<dbReference type="PROSITE" id="PS51273">
    <property type="entry name" value="GATASE_TYPE_1"/>
    <property type="match status" value="1"/>
</dbReference>
<feature type="domain" description="Anthranilate synthase component I N-terminal" evidence="13">
    <location>
        <begin position="259"/>
        <end position="348"/>
    </location>
</feature>
<evidence type="ECO:0000256" key="9">
    <source>
        <dbReference type="ARBA" id="ARBA00031904"/>
    </source>
</evidence>
<dbReference type="InterPro" id="IPR019999">
    <property type="entry name" value="Anth_synth_I-like"/>
</dbReference>
<dbReference type="NCBIfam" id="TIGR00566">
    <property type="entry name" value="trpG_papA"/>
    <property type="match status" value="1"/>
</dbReference>
<dbReference type="Pfam" id="PF04715">
    <property type="entry name" value="Anth_synt_I_N"/>
    <property type="match status" value="1"/>
</dbReference>
<proteinExistence type="inferred from homology"/>
<dbReference type="PRINTS" id="PR00097">
    <property type="entry name" value="ANTSNTHASEII"/>
</dbReference>
<evidence type="ECO:0000259" key="12">
    <source>
        <dbReference type="Pfam" id="PF00425"/>
    </source>
</evidence>
<evidence type="ECO:0000259" key="13">
    <source>
        <dbReference type="Pfam" id="PF04715"/>
    </source>
</evidence>
<protein>
    <recommendedName>
        <fullName evidence="4">aminodeoxychorismate synthase</fullName>
        <ecNumber evidence="4">2.6.1.85</ecNumber>
    </recommendedName>
    <alternativeName>
        <fullName evidence="8">Para-aminobenzoate synthase</fullName>
    </alternativeName>
    <alternativeName>
        <fullName evidence="9">p-aminobenzoic acid synthase</fullName>
    </alternativeName>
</protein>
<evidence type="ECO:0000256" key="1">
    <source>
        <dbReference type="ARBA" id="ARBA00001000"/>
    </source>
</evidence>
<dbReference type="GO" id="GO:0046820">
    <property type="term" value="F:4-amino-4-deoxychorismate synthase activity"/>
    <property type="evidence" value="ECO:0007669"/>
    <property type="project" value="UniProtKB-EC"/>
</dbReference>
<gene>
    <name evidence="14" type="ORF">ACA1_158480</name>
</gene>
<dbReference type="GO" id="GO:0000162">
    <property type="term" value="P:L-tryptophan biosynthetic process"/>
    <property type="evidence" value="ECO:0007669"/>
    <property type="project" value="TreeGrafter"/>
</dbReference>
<feature type="non-terminal residue" evidence="14">
    <location>
        <position position="711"/>
    </location>
</feature>
<evidence type="ECO:0000256" key="10">
    <source>
        <dbReference type="SAM" id="MobiDB-lite"/>
    </source>
</evidence>
<evidence type="ECO:0000256" key="7">
    <source>
        <dbReference type="ARBA" id="ARBA00022962"/>
    </source>
</evidence>
<dbReference type="OMA" id="DWSVNIR"/>
<evidence type="ECO:0000256" key="5">
    <source>
        <dbReference type="ARBA" id="ARBA00022679"/>
    </source>
</evidence>
<dbReference type="GO" id="GO:0046654">
    <property type="term" value="P:tetrahydrofolate biosynthetic process"/>
    <property type="evidence" value="ECO:0007669"/>
    <property type="project" value="UniProtKB-UniPathway"/>
</dbReference>
<dbReference type="STRING" id="1257118.L8HBH7"/>
<dbReference type="AlphaFoldDB" id="L8HBH7"/>
<dbReference type="Proteomes" id="UP000011083">
    <property type="component" value="Unassembled WGS sequence"/>
</dbReference>
<comment type="similarity">
    <text evidence="3">In the C-terminal section; belongs to the anthranilate synthase component I family.</text>
</comment>
<comment type="catalytic activity">
    <reaction evidence="1">
        <text>chorismate + L-glutamine = 4-amino-4-deoxychorismate + L-glutamate</text>
        <dbReference type="Rhea" id="RHEA:11672"/>
        <dbReference type="ChEBI" id="CHEBI:29748"/>
        <dbReference type="ChEBI" id="CHEBI:29985"/>
        <dbReference type="ChEBI" id="CHEBI:58359"/>
        <dbReference type="ChEBI" id="CHEBI:58406"/>
        <dbReference type="EC" id="2.6.1.85"/>
    </reaction>
</comment>
<dbReference type="SUPFAM" id="SSF52317">
    <property type="entry name" value="Class I glutamine amidotransferase-like"/>
    <property type="match status" value="1"/>
</dbReference>
<feature type="domain" description="Chorismate-utilising enzyme C-terminal" evidence="12">
    <location>
        <begin position="416"/>
        <end position="562"/>
    </location>
</feature>
<dbReference type="PRINTS" id="PR00096">
    <property type="entry name" value="GATASE"/>
</dbReference>
<accession>L8HBH7</accession>
<dbReference type="PANTHER" id="PTHR11236">
    <property type="entry name" value="AMINOBENZOATE/ANTHRANILATE SYNTHASE"/>
    <property type="match status" value="1"/>
</dbReference>
<evidence type="ECO:0000256" key="4">
    <source>
        <dbReference type="ARBA" id="ARBA00013139"/>
    </source>
</evidence>
<dbReference type="GO" id="GO:0005737">
    <property type="term" value="C:cytoplasm"/>
    <property type="evidence" value="ECO:0007669"/>
    <property type="project" value="TreeGrafter"/>
</dbReference>
<evidence type="ECO:0000256" key="8">
    <source>
        <dbReference type="ARBA" id="ARBA00031329"/>
    </source>
</evidence>
<dbReference type="Gene3D" id="3.60.120.10">
    <property type="entry name" value="Anthranilate synthase"/>
    <property type="match status" value="2"/>
</dbReference>
<organism evidence="14 15">
    <name type="scientific">Acanthamoeba castellanii (strain ATCC 30010 / Neff)</name>
    <dbReference type="NCBI Taxonomy" id="1257118"/>
    <lineage>
        <taxon>Eukaryota</taxon>
        <taxon>Amoebozoa</taxon>
        <taxon>Discosea</taxon>
        <taxon>Longamoebia</taxon>
        <taxon>Centramoebida</taxon>
        <taxon>Acanthamoebidae</taxon>
        <taxon>Acanthamoeba</taxon>
    </lineage>
</organism>
<sequence length="711" mass="77951">MATAVSVEGSTFTLLIDNYDSYTFNLFQYLAEVNGRPPCVIRNDQLTWEALQAVLPHFHNVVISPGPGVPSNSADFGVCEQLLREAELPVLGVCLGHQGLAHVSGAERAIVQVVRAPRVAHGVVSQVQHTNDPLFQGVPLSFKVVRYHSWTVSDAPAFGQHLECIARSVDDGLVMAIRHKARPMWGVQFHPESVCTEHGKTILRNFRDLSRRHRAHVPAAGLLQAVRGQPKVLLVGFLSHRFPGVQREVTTWKRRGGQVQQRAYRLAADQSFFDVVDRKLAKRKCPIDKDLPFDFVGGFVGYFGYEMKHEAGAFPDLPSTAQADAPDAAFVFADRVVAFDHVARSVYVMCLGKEARGTGEEGGAEERASREWFAQVEQSLASDPSAATSPRHTSPSVQDNAEQQPPVPFALQRPYEQYKDDIRACLEEIGRGDSYELCLTNKITTPLRPDPLGLYLRLRESNPAPFASFLRLEEDLHILSSSPEKFLSVDNARTVECKPIKGTTPRGRTPEEDEALKAHLQSNPKDFSENLMIVDLIRNDMGRVCEINSVHVPYLMHVESYATGSMTGAPKLRSMDILNRLEKAPRGVYSGVLGYLSAAGSASFNVVIRTAVIGPQAVVADSDVEGEFDEMLLKAHRLITTICDAAGHRKDGLAIAGVPPEKLLSPPPAPAPEPPFSGAAAFLRSLSPRGMDLGVGRIRSFLASLGEPQNQ</sequence>
<dbReference type="Gene3D" id="3.40.50.880">
    <property type="match status" value="1"/>
</dbReference>
<dbReference type="GO" id="GO:0046656">
    <property type="term" value="P:folic acid biosynthetic process"/>
    <property type="evidence" value="ECO:0007669"/>
    <property type="project" value="UniProtKB-KW"/>
</dbReference>
<feature type="region of interest" description="Disordered" evidence="10">
    <location>
        <begin position="499"/>
        <end position="521"/>
    </location>
</feature>
<dbReference type="EMBL" id="KB007890">
    <property type="protein sequence ID" value="ELR22073.1"/>
    <property type="molecule type" value="Genomic_DNA"/>
</dbReference>
<dbReference type="RefSeq" id="XP_004348531.1">
    <property type="nucleotide sequence ID" value="XM_004348481.1"/>
</dbReference>
<dbReference type="InterPro" id="IPR017926">
    <property type="entry name" value="GATASE"/>
</dbReference>
<feature type="compositionally biased region" description="Polar residues" evidence="10">
    <location>
        <begin position="383"/>
        <end position="403"/>
    </location>
</feature>
<evidence type="ECO:0000259" key="11">
    <source>
        <dbReference type="Pfam" id="PF00117"/>
    </source>
</evidence>
<dbReference type="EC" id="2.6.1.85" evidence="4"/>
<dbReference type="InterPro" id="IPR029062">
    <property type="entry name" value="Class_I_gatase-like"/>
</dbReference>
<reference evidence="14 15" key="1">
    <citation type="journal article" date="2013" name="Genome Biol.">
        <title>Genome of Acanthamoeba castellanii highlights extensive lateral gene transfer and early evolution of tyrosine kinase signaling.</title>
        <authorList>
            <person name="Clarke M."/>
            <person name="Lohan A.J."/>
            <person name="Liu B."/>
            <person name="Lagkouvardos I."/>
            <person name="Roy S."/>
            <person name="Zafar N."/>
            <person name="Bertelli C."/>
            <person name="Schilde C."/>
            <person name="Kianianmomeni A."/>
            <person name="Burglin T.R."/>
            <person name="Frech C."/>
            <person name="Turcotte B."/>
            <person name="Kopec K.O."/>
            <person name="Synnott J.M."/>
            <person name="Choo C."/>
            <person name="Paponov I."/>
            <person name="Finkler A."/>
            <person name="Soon Heng Tan C."/>
            <person name="Hutchins A.P."/>
            <person name="Weinmeier T."/>
            <person name="Rattei T."/>
            <person name="Chu J.S."/>
            <person name="Gimenez G."/>
            <person name="Irimia M."/>
            <person name="Rigden D.J."/>
            <person name="Fitzpatrick D.A."/>
            <person name="Lorenzo-Morales J."/>
            <person name="Bateman A."/>
            <person name="Chiu C.H."/>
            <person name="Tang P."/>
            <person name="Hegemann P."/>
            <person name="Fromm H."/>
            <person name="Raoult D."/>
            <person name="Greub G."/>
            <person name="Miranda-Saavedra D."/>
            <person name="Chen N."/>
            <person name="Nash P."/>
            <person name="Ginger M.L."/>
            <person name="Horn M."/>
            <person name="Schaap P."/>
            <person name="Caler L."/>
            <person name="Loftus B."/>
        </authorList>
    </citation>
    <scope>NUCLEOTIDE SEQUENCE [LARGE SCALE GENOMIC DNA]</scope>
    <source>
        <strain evidence="14 15">Neff</strain>
    </source>
</reference>
<dbReference type="OrthoDB" id="64220at2759"/>
<dbReference type="SUPFAM" id="SSF56322">
    <property type="entry name" value="ADC synthase"/>
    <property type="match status" value="1"/>
</dbReference>
<dbReference type="GeneID" id="14922996"/>
<dbReference type="GO" id="GO:0008153">
    <property type="term" value="P:4-aminobenzoate biosynthetic process"/>
    <property type="evidence" value="ECO:0007669"/>
    <property type="project" value="TreeGrafter"/>
</dbReference>
<keyword evidence="5 14" id="KW-0808">Transferase</keyword>
<keyword evidence="15" id="KW-1185">Reference proteome</keyword>
<name>L8HBH7_ACACF</name>
<feature type="region of interest" description="Disordered" evidence="10">
    <location>
        <begin position="383"/>
        <end position="405"/>
    </location>
</feature>
<evidence type="ECO:0000256" key="6">
    <source>
        <dbReference type="ARBA" id="ARBA00022909"/>
    </source>
</evidence>
<evidence type="ECO:0000313" key="15">
    <source>
        <dbReference type="Proteomes" id="UP000011083"/>
    </source>
</evidence>
<keyword evidence="7 14" id="KW-0315">Glutamine amidotransferase</keyword>
<dbReference type="KEGG" id="acan:ACA1_158480"/>
<dbReference type="Pfam" id="PF00117">
    <property type="entry name" value="GATase"/>
    <property type="match status" value="1"/>
</dbReference>
<dbReference type="Pfam" id="PF00425">
    <property type="entry name" value="Chorismate_bind"/>
    <property type="match status" value="1"/>
</dbReference>
<dbReference type="InterPro" id="IPR006221">
    <property type="entry name" value="TrpG/PapA_dom"/>
</dbReference>
<dbReference type="InterPro" id="IPR006805">
    <property type="entry name" value="Anth_synth_I_N"/>
</dbReference>
<dbReference type="PANTHER" id="PTHR11236:SF18">
    <property type="entry name" value="AMINODEOXYCHORISMATE SYNTHASE"/>
    <property type="match status" value="1"/>
</dbReference>
<dbReference type="InterPro" id="IPR015890">
    <property type="entry name" value="Chorismate_C"/>
</dbReference>
<evidence type="ECO:0000256" key="2">
    <source>
        <dbReference type="ARBA" id="ARBA00005009"/>
    </source>
</evidence>
<dbReference type="PRINTS" id="PR00099">
    <property type="entry name" value="CPSGATASE"/>
</dbReference>
<comment type="pathway">
    <text evidence="2">Cofactor biosynthesis; tetrahydrofolate biosynthesis; 4-aminobenzoate from chorismate: step 1/2.</text>
</comment>
<dbReference type="CDD" id="cd01743">
    <property type="entry name" value="GATase1_Anthranilate_Synthase"/>
    <property type="match status" value="1"/>
</dbReference>
<dbReference type="VEuPathDB" id="AmoebaDB:ACA1_158480"/>
<dbReference type="InterPro" id="IPR005801">
    <property type="entry name" value="ADC_synthase"/>
</dbReference>
<evidence type="ECO:0000256" key="3">
    <source>
        <dbReference type="ARBA" id="ARBA00005970"/>
    </source>
</evidence>
<dbReference type="UniPathway" id="UPA00077">
    <property type="reaction ID" value="UER00149"/>
</dbReference>